<sequence length="252" mass="28811">MANKTTTTVNWFEQGGNEYARYRPEYPAELVTWLASLTPDTRRALDVGCGTGQLTRLLAETFDEVTGIDPSESQLYNATPHPRITYLASPSESLPAELSDFSLITVAQAAHWFRLEEFYREVRRVAAPGAILALISYGIMEFEEPLNERFRQFYDHDIGAFWPPERRLVDEGYRTLDFPFDEIAPPPLTIKVEWDFVAFVGYISTWSAVRKATESGEQARVERFITEFATLWGDAGQKRNISWPINMRVGRV</sequence>
<evidence type="ECO:0000313" key="6">
    <source>
        <dbReference type="Proteomes" id="UP000010297"/>
    </source>
</evidence>
<dbReference type="CDD" id="cd02440">
    <property type="entry name" value="AdoMet_MTases"/>
    <property type="match status" value="1"/>
</dbReference>
<dbReference type="InterPro" id="IPR029063">
    <property type="entry name" value="SAM-dependent_MTases_sf"/>
</dbReference>
<organism evidence="5 6">
    <name type="scientific">Atlantibacter hermannii NBRC 105704</name>
    <dbReference type="NCBI Taxonomy" id="1115512"/>
    <lineage>
        <taxon>Bacteria</taxon>
        <taxon>Pseudomonadati</taxon>
        <taxon>Pseudomonadota</taxon>
        <taxon>Gammaproteobacteria</taxon>
        <taxon>Enterobacterales</taxon>
        <taxon>Enterobacteriaceae</taxon>
        <taxon>Atlantibacter</taxon>
    </lineage>
</organism>
<dbReference type="eggNOG" id="COG2226">
    <property type="taxonomic scope" value="Bacteria"/>
</dbReference>
<dbReference type="InterPro" id="IPR013216">
    <property type="entry name" value="Methyltransf_11"/>
</dbReference>
<dbReference type="Gene3D" id="3.40.50.150">
    <property type="entry name" value="Vaccinia Virus protein VP39"/>
    <property type="match status" value="1"/>
</dbReference>
<dbReference type="PANTHER" id="PTHR44942:SF4">
    <property type="entry name" value="METHYLTRANSFERASE TYPE 11 DOMAIN-CONTAINING PROTEIN"/>
    <property type="match status" value="1"/>
</dbReference>
<comment type="similarity">
    <text evidence="1">Belongs to the methyltransferase superfamily.</text>
</comment>
<dbReference type="Pfam" id="PF08241">
    <property type="entry name" value="Methyltransf_11"/>
    <property type="match status" value="1"/>
</dbReference>
<dbReference type="GO" id="GO:0032259">
    <property type="term" value="P:methylation"/>
    <property type="evidence" value="ECO:0007669"/>
    <property type="project" value="UniProtKB-KW"/>
</dbReference>
<dbReference type="EMBL" id="BAFF01000005">
    <property type="protein sequence ID" value="GAB52192.1"/>
    <property type="molecule type" value="Genomic_DNA"/>
</dbReference>
<keyword evidence="6" id="KW-1185">Reference proteome</keyword>
<dbReference type="GO" id="GO:0008757">
    <property type="term" value="F:S-adenosylmethionine-dependent methyltransferase activity"/>
    <property type="evidence" value="ECO:0007669"/>
    <property type="project" value="InterPro"/>
</dbReference>
<name>H5V2I4_ATLHE</name>
<evidence type="ECO:0000259" key="4">
    <source>
        <dbReference type="Pfam" id="PF08241"/>
    </source>
</evidence>
<keyword evidence="2 5" id="KW-0489">Methyltransferase</keyword>
<evidence type="ECO:0000256" key="2">
    <source>
        <dbReference type="ARBA" id="ARBA00022603"/>
    </source>
</evidence>
<gene>
    <name evidence="5" type="ORF">EH105704_05_01980</name>
</gene>
<accession>H5V2I4</accession>
<evidence type="ECO:0000256" key="3">
    <source>
        <dbReference type="ARBA" id="ARBA00022679"/>
    </source>
</evidence>
<dbReference type="GeneID" id="92828425"/>
<feature type="domain" description="Methyltransferase type 11" evidence="4">
    <location>
        <begin position="45"/>
        <end position="133"/>
    </location>
</feature>
<dbReference type="InterPro" id="IPR051052">
    <property type="entry name" value="Diverse_substrate_MTase"/>
</dbReference>
<evidence type="ECO:0000313" key="5">
    <source>
        <dbReference type="EMBL" id="GAB52192.1"/>
    </source>
</evidence>
<dbReference type="PANTHER" id="PTHR44942">
    <property type="entry name" value="METHYLTRANSF_11 DOMAIN-CONTAINING PROTEIN"/>
    <property type="match status" value="1"/>
</dbReference>
<proteinExistence type="inferred from homology"/>
<reference evidence="5 6" key="1">
    <citation type="submission" date="2012-02" db="EMBL/GenBank/DDBJ databases">
        <title>Whole genome shotgun sequence of Escherichia hermannii NBRC 105704.</title>
        <authorList>
            <person name="Yoshida I."/>
            <person name="Hosoyama A."/>
            <person name="Tsuchikane K."/>
            <person name="Katsumata H."/>
            <person name="Yamazaki S."/>
            <person name="Fujita N."/>
        </authorList>
    </citation>
    <scope>NUCLEOTIDE SEQUENCE [LARGE SCALE GENOMIC DNA]</scope>
    <source>
        <strain evidence="5 6">NBRC 105704</strain>
    </source>
</reference>
<protein>
    <submittedName>
        <fullName evidence="5">Putative methyltransferase</fullName>
    </submittedName>
</protein>
<dbReference type="Proteomes" id="UP000010297">
    <property type="component" value="Unassembled WGS sequence"/>
</dbReference>
<dbReference type="AlphaFoldDB" id="H5V2I4"/>
<comment type="caution">
    <text evidence="5">The sequence shown here is derived from an EMBL/GenBank/DDBJ whole genome shotgun (WGS) entry which is preliminary data.</text>
</comment>
<keyword evidence="3 5" id="KW-0808">Transferase</keyword>
<dbReference type="SUPFAM" id="SSF53335">
    <property type="entry name" value="S-adenosyl-L-methionine-dependent methyltransferases"/>
    <property type="match status" value="1"/>
</dbReference>
<evidence type="ECO:0000256" key="1">
    <source>
        <dbReference type="ARBA" id="ARBA00008361"/>
    </source>
</evidence>
<dbReference type="RefSeq" id="WP_002435788.1">
    <property type="nucleotide sequence ID" value="NZ_BAFF01000005.1"/>
</dbReference>